<sequence length="88" mass="10433">MADNEQSELSRSIFKNEWRTLREEFSASRRSLIAKCRQRSSGKENRLRKTFFFFYENISFLSVAKHRSSKEIYQPTKARSDSRAITSC</sequence>
<name>A0AAW2GF63_9HYME</name>
<accession>A0AAW2GF63</accession>
<evidence type="ECO:0000313" key="2">
    <source>
        <dbReference type="Proteomes" id="UP001430953"/>
    </source>
</evidence>
<gene>
    <name evidence="1" type="ORF">PUN28_004688</name>
</gene>
<dbReference type="AlphaFoldDB" id="A0AAW2GF63"/>
<dbReference type="EMBL" id="JADYXP020000004">
    <property type="protein sequence ID" value="KAL0125794.1"/>
    <property type="molecule type" value="Genomic_DNA"/>
</dbReference>
<organism evidence="1 2">
    <name type="scientific">Cardiocondyla obscurior</name>
    <dbReference type="NCBI Taxonomy" id="286306"/>
    <lineage>
        <taxon>Eukaryota</taxon>
        <taxon>Metazoa</taxon>
        <taxon>Ecdysozoa</taxon>
        <taxon>Arthropoda</taxon>
        <taxon>Hexapoda</taxon>
        <taxon>Insecta</taxon>
        <taxon>Pterygota</taxon>
        <taxon>Neoptera</taxon>
        <taxon>Endopterygota</taxon>
        <taxon>Hymenoptera</taxon>
        <taxon>Apocrita</taxon>
        <taxon>Aculeata</taxon>
        <taxon>Formicoidea</taxon>
        <taxon>Formicidae</taxon>
        <taxon>Myrmicinae</taxon>
        <taxon>Cardiocondyla</taxon>
    </lineage>
</organism>
<proteinExistence type="predicted"/>
<reference evidence="1 2" key="1">
    <citation type="submission" date="2023-03" db="EMBL/GenBank/DDBJ databases">
        <title>High recombination rates correlate with genetic variation in Cardiocondyla obscurior ants.</title>
        <authorList>
            <person name="Errbii M."/>
        </authorList>
    </citation>
    <scope>NUCLEOTIDE SEQUENCE [LARGE SCALE GENOMIC DNA]</scope>
    <source>
        <strain evidence="1">Alpha-2009</strain>
        <tissue evidence="1">Whole body</tissue>
    </source>
</reference>
<comment type="caution">
    <text evidence="1">The sequence shown here is derived from an EMBL/GenBank/DDBJ whole genome shotgun (WGS) entry which is preliminary data.</text>
</comment>
<keyword evidence="2" id="KW-1185">Reference proteome</keyword>
<protein>
    <submittedName>
        <fullName evidence="1">Uncharacterized protein</fullName>
    </submittedName>
</protein>
<dbReference type="Proteomes" id="UP001430953">
    <property type="component" value="Unassembled WGS sequence"/>
</dbReference>
<evidence type="ECO:0000313" key="1">
    <source>
        <dbReference type="EMBL" id="KAL0125794.1"/>
    </source>
</evidence>